<proteinExistence type="predicted"/>
<dbReference type="EC" id="6.3.4.20" evidence="2"/>
<reference evidence="2 3" key="1">
    <citation type="submission" date="2020-04" db="EMBL/GenBank/DDBJ databases">
        <authorList>
            <consortium name="Desulfovibrio sp. FSS-1 genome sequencing consortium"/>
            <person name="Shimoshige H."/>
            <person name="Kobayashi H."/>
            <person name="Maekawa T."/>
        </authorList>
    </citation>
    <scope>NUCLEOTIDE SEQUENCE [LARGE SCALE GENOMIC DNA]</scope>
    <source>
        <strain evidence="2 3">SIID29052-01</strain>
    </source>
</reference>
<protein>
    <submittedName>
        <fullName evidence="2">7-cyano-7-deazaguanine synthase</fullName>
        <ecNumber evidence="2">6.3.4.20</ecNumber>
    </submittedName>
</protein>
<dbReference type="NCBIfam" id="TIGR03573">
    <property type="entry name" value="WbuX"/>
    <property type="match status" value="1"/>
</dbReference>
<dbReference type="AlphaFoldDB" id="A0A6V8LWK3"/>
<dbReference type="SUPFAM" id="SSF52402">
    <property type="entry name" value="Adenine nucleotide alpha hydrolases-like"/>
    <property type="match status" value="1"/>
</dbReference>
<comment type="caution">
    <text evidence="2">The sequence shown here is derived from an EMBL/GenBank/DDBJ whole genome shotgun (WGS) entry which is preliminary data.</text>
</comment>
<dbReference type="InterPro" id="IPR014729">
    <property type="entry name" value="Rossmann-like_a/b/a_fold"/>
</dbReference>
<dbReference type="InterPro" id="IPR018317">
    <property type="entry name" value="QueC"/>
</dbReference>
<dbReference type="GO" id="GO:0008616">
    <property type="term" value="P:tRNA queuosine(34) biosynthetic process"/>
    <property type="evidence" value="ECO:0007669"/>
    <property type="project" value="UniProtKB-KW"/>
</dbReference>
<keyword evidence="1" id="KW-0671">Queuosine biosynthesis</keyword>
<evidence type="ECO:0000313" key="2">
    <source>
        <dbReference type="EMBL" id="GFK94186.1"/>
    </source>
</evidence>
<reference evidence="2 3" key="2">
    <citation type="submission" date="2020-05" db="EMBL/GenBank/DDBJ databases">
        <title>Draft genome sequence of Desulfovibrio sp. strainFSS-1.</title>
        <authorList>
            <person name="Shimoshige H."/>
            <person name="Kobayashi H."/>
            <person name="Maekawa T."/>
        </authorList>
    </citation>
    <scope>NUCLEOTIDE SEQUENCE [LARGE SCALE GENOMIC DNA]</scope>
    <source>
        <strain evidence="2 3">SIID29052-01</strain>
    </source>
</reference>
<keyword evidence="2" id="KW-0436">Ligase</keyword>
<dbReference type="InterPro" id="IPR020022">
    <property type="entry name" value="N-acetyl_sugar_amidoTrfase"/>
</dbReference>
<evidence type="ECO:0000313" key="3">
    <source>
        <dbReference type="Proteomes" id="UP000494245"/>
    </source>
</evidence>
<keyword evidence="3" id="KW-1185">Reference proteome</keyword>
<dbReference type="GO" id="GO:0016874">
    <property type="term" value="F:ligase activity"/>
    <property type="evidence" value="ECO:0007669"/>
    <property type="project" value="UniProtKB-KW"/>
</dbReference>
<gene>
    <name evidence="2" type="primary">queC_2</name>
    <name evidence="2" type="ORF">NNJEOMEG_02026</name>
</gene>
<dbReference type="Gene3D" id="3.40.50.620">
    <property type="entry name" value="HUPs"/>
    <property type="match status" value="1"/>
</dbReference>
<dbReference type="Proteomes" id="UP000494245">
    <property type="component" value="Unassembled WGS sequence"/>
</dbReference>
<dbReference type="EMBL" id="BLTE01000008">
    <property type="protein sequence ID" value="GFK94186.1"/>
    <property type="molecule type" value="Genomic_DNA"/>
</dbReference>
<dbReference type="Pfam" id="PF06508">
    <property type="entry name" value="QueC"/>
    <property type="match status" value="1"/>
</dbReference>
<name>A0A6V8LWK3_9BACT</name>
<accession>A0A6V8LWK3</accession>
<organism evidence="2 3">
    <name type="scientific">Fundidesulfovibrio magnetotacticus</name>
    <dbReference type="NCBI Taxonomy" id="2730080"/>
    <lineage>
        <taxon>Bacteria</taxon>
        <taxon>Pseudomonadati</taxon>
        <taxon>Thermodesulfobacteriota</taxon>
        <taxon>Desulfovibrionia</taxon>
        <taxon>Desulfovibrionales</taxon>
        <taxon>Desulfovibrionaceae</taxon>
        <taxon>Fundidesulfovibrio</taxon>
    </lineage>
</organism>
<dbReference type="RefSeq" id="WP_235956922.1">
    <property type="nucleotide sequence ID" value="NZ_BLTE01000008.1"/>
</dbReference>
<evidence type="ECO:0000256" key="1">
    <source>
        <dbReference type="ARBA" id="ARBA00022785"/>
    </source>
</evidence>
<sequence>MNAAVPAAVTMPSAAPVAPEGLRVCSRCVYDTTIPEIVFDDEGVCQFCRIHEEMERQYPAGPEAQRRLEQLVDRVKAQGKGKDYDCIVGVSGGVDSTYTLYQAVKLGLRPLAVHFDNGWNSEVAVRNIENSVSRLNVDLHTHVVDWEDFKKLQISFLKASVSDAEIPTDMAIHAVLHQMADAEGVKHILIGHSFRTEGIVPKTWTYFEGSYIRGVHKRFSGSSRTSVPVLSLPGLFYYMALKRIKVSPLLNYFDYDKKKAGELLAREVGWEDYGGHHHESLYTKFFQSYLLPFKFGIDKRKLSFSARIRSGTMVRAEALRILREEPYPLNMDIVEYTMEKLGLSMADFEAIMAAPRRSFQDYPTLYPYMRALKTPITLGFKLGLVPKILYYKYIY</sequence>